<evidence type="ECO:0000313" key="2">
    <source>
        <dbReference type="Proteomes" id="UP000499080"/>
    </source>
</evidence>
<dbReference type="Proteomes" id="UP000499080">
    <property type="component" value="Unassembled WGS sequence"/>
</dbReference>
<proteinExistence type="predicted"/>
<evidence type="ECO:0000313" key="1">
    <source>
        <dbReference type="EMBL" id="GBL89305.1"/>
    </source>
</evidence>
<comment type="caution">
    <text evidence="1">The sequence shown here is derived from an EMBL/GenBank/DDBJ whole genome shotgun (WGS) entry which is preliminary data.</text>
</comment>
<keyword evidence="2" id="KW-1185">Reference proteome</keyword>
<organism evidence="1 2">
    <name type="scientific">Araneus ventricosus</name>
    <name type="common">Orbweaver spider</name>
    <name type="synonym">Epeira ventricosa</name>
    <dbReference type="NCBI Taxonomy" id="182803"/>
    <lineage>
        <taxon>Eukaryota</taxon>
        <taxon>Metazoa</taxon>
        <taxon>Ecdysozoa</taxon>
        <taxon>Arthropoda</taxon>
        <taxon>Chelicerata</taxon>
        <taxon>Arachnida</taxon>
        <taxon>Araneae</taxon>
        <taxon>Araneomorphae</taxon>
        <taxon>Entelegynae</taxon>
        <taxon>Araneoidea</taxon>
        <taxon>Araneidae</taxon>
        <taxon>Araneus</taxon>
    </lineage>
</organism>
<reference evidence="1 2" key="1">
    <citation type="journal article" date="2019" name="Sci. Rep.">
        <title>Orb-weaving spider Araneus ventricosus genome elucidates the spidroin gene catalogue.</title>
        <authorList>
            <person name="Kono N."/>
            <person name="Nakamura H."/>
            <person name="Ohtoshi R."/>
            <person name="Moran D.A.P."/>
            <person name="Shinohara A."/>
            <person name="Yoshida Y."/>
            <person name="Fujiwara M."/>
            <person name="Mori M."/>
            <person name="Tomita M."/>
            <person name="Arakawa K."/>
        </authorList>
    </citation>
    <scope>NUCLEOTIDE SEQUENCE [LARGE SCALE GENOMIC DNA]</scope>
</reference>
<sequence length="52" mass="5516">MIAAGLRQQPGQLSCGLNIVGNYRLTLTIAVLQTGGTVRTGIDYRLLLDLTG</sequence>
<name>A0A4Y2BD58_ARAVE</name>
<feature type="non-terminal residue" evidence="1">
    <location>
        <position position="52"/>
    </location>
</feature>
<gene>
    <name evidence="1" type="ORF">AVEN_226128_1</name>
</gene>
<accession>A0A4Y2BD58</accession>
<dbReference type="EMBL" id="BGPR01082948">
    <property type="protein sequence ID" value="GBL89305.1"/>
    <property type="molecule type" value="Genomic_DNA"/>
</dbReference>
<protein>
    <submittedName>
        <fullName evidence="1">Uncharacterized protein</fullName>
    </submittedName>
</protein>
<dbReference type="AlphaFoldDB" id="A0A4Y2BD58"/>